<dbReference type="Gene3D" id="3.40.50.1820">
    <property type="entry name" value="alpha/beta hydrolase"/>
    <property type="match status" value="1"/>
</dbReference>
<protein>
    <recommendedName>
        <fullName evidence="9">Cutinase</fullName>
    </recommendedName>
</protein>
<name>A0ABP8PLL0_9NOCA</name>
<comment type="caution">
    <text evidence="7">The sequence shown here is derived from an EMBL/GenBank/DDBJ whole genome shotgun (WGS) entry which is preliminary data.</text>
</comment>
<reference evidence="8" key="1">
    <citation type="journal article" date="2019" name="Int. J. Syst. Evol. Microbiol.">
        <title>The Global Catalogue of Microorganisms (GCM) 10K type strain sequencing project: providing services to taxonomists for standard genome sequencing and annotation.</title>
        <authorList>
            <consortium name="The Broad Institute Genomics Platform"/>
            <consortium name="The Broad Institute Genome Sequencing Center for Infectious Disease"/>
            <person name="Wu L."/>
            <person name="Ma J."/>
        </authorList>
    </citation>
    <scope>NUCLEOTIDE SEQUENCE [LARGE SCALE GENOMIC DNA]</scope>
    <source>
        <strain evidence="8">JCM 32206</strain>
    </source>
</reference>
<evidence type="ECO:0000256" key="6">
    <source>
        <dbReference type="SAM" id="SignalP"/>
    </source>
</evidence>
<dbReference type="PANTHER" id="PTHR33630">
    <property type="entry name" value="CUTINASE RV1984C-RELATED-RELATED"/>
    <property type="match status" value="1"/>
</dbReference>
<evidence type="ECO:0000256" key="2">
    <source>
        <dbReference type="ARBA" id="ARBA00022487"/>
    </source>
</evidence>
<keyword evidence="4" id="KW-1015">Disulfide bond</keyword>
<evidence type="ECO:0000256" key="3">
    <source>
        <dbReference type="ARBA" id="ARBA00022801"/>
    </source>
</evidence>
<feature type="chain" id="PRO_5046453925" description="Cutinase" evidence="6">
    <location>
        <begin position="17"/>
        <end position="427"/>
    </location>
</feature>
<keyword evidence="8" id="KW-1185">Reference proteome</keyword>
<keyword evidence="2" id="KW-0719">Serine esterase</keyword>
<evidence type="ECO:0000313" key="7">
    <source>
        <dbReference type="EMBL" id="GAA4489599.1"/>
    </source>
</evidence>
<dbReference type="SUPFAM" id="SSF53474">
    <property type="entry name" value="alpha/beta-Hydrolases"/>
    <property type="match status" value="1"/>
</dbReference>
<feature type="region of interest" description="Disordered" evidence="5">
    <location>
        <begin position="386"/>
        <end position="427"/>
    </location>
</feature>
<feature type="signal peptide" evidence="6">
    <location>
        <begin position="1"/>
        <end position="16"/>
    </location>
</feature>
<keyword evidence="6" id="KW-0732">Signal</keyword>
<sequence>MLVAACVSVLPSVANADPFGSSSPPAVDPNNHASDCPDLLILAVNGGADSSSDRNPYDDAALDNSLGNLTVAAGAANSAHPGSLGWVYVPYASTYGLGVSRVPTYQEAIAEGVASTNRLLDGNKTACGDTTKYALVGYSMGAEVVERVAVELGHRDGSAHVNADDIAGVALVGDPYRAAGTPSLDAPGPSGGGFVSAKARDYGALDGKIVSACRVYDISCDAPRNIAILDLALAVLGQMHFTLLDPLGTVSDLERTAASIAQRAVAEIVSQGDWFESEESLLDVLIKVADQTYRVDYDKAHGNQLTPGETLKWAMGPGWDVISRKVNNELTGFARDNSGVPELITRPYIVFGVLQHVGYWKNFDGRYPETAKLVDWITALAAENRSDRVAPQQDPRPERGGAGSTSASEPAAFVGAIEQMRATPPSK</sequence>
<evidence type="ECO:0008006" key="9">
    <source>
        <dbReference type="Google" id="ProtNLM"/>
    </source>
</evidence>
<evidence type="ECO:0000256" key="5">
    <source>
        <dbReference type="SAM" id="MobiDB-lite"/>
    </source>
</evidence>
<dbReference type="InterPro" id="IPR000675">
    <property type="entry name" value="Cutinase/axe"/>
</dbReference>
<dbReference type="Proteomes" id="UP001501183">
    <property type="component" value="Unassembled WGS sequence"/>
</dbReference>
<evidence type="ECO:0000256" key="1">
    <source>
        <dbReference type="ARBA" id="ARBA00007534"/>
    </source>
</evidence>
<dbReference type="Pfam" id="PF01083">
    <property type="entry name" value="Cutinase"/>
    <property type="match status" value="1"/>
</dbReference>
<proteinExistence type="inferred from homology"/>
<organism evidence="7 8">
    <name type="scientific">Rhodococcus olei</name>
    <dbReference type="NCBI Taxonomy" id="2161675"/>
    <lineage>
        <taxon>Bacteria</taxon>
        <taxon>Bacillati</taxon>
        <taxon>Actinomycetota</taxon>
        <taxon>Actinomycetes</taxon>
        <taxon>Mycobacteriales</taxon>
        <taxon>Nocardiaceae</taxon>
        <taxon>Rhodococcus</taxon>
    </lineage>
</organism>
<keyword evidence="3" id="KW-0378">Hydrolase</keyword>
<gene>
    <name evidence="7" type="ORF">GCM10023094_51470</name>
</gene>
<accession>A0ABP8PLL0</accession>
<comment type="similarity">
    <text evidence="1">Belongs to the cutinase family.</text>
</comment>
<dbReference type="SMART" id="SM01110">
    <property type="entry name" value="Cutinase"/>
    <property type="match status" value="1"/>
</dbReference>
<dbReference type="InterPro" id="IPR029058">
    <property type="entry name" value="AB_hydrolase_fold"/>
</dbReference>
<evidence type="ECO:0000313" key="8">
    <source>
        <dbReference type="Proteomes" id="UP001501183"/>
    </source>
</evidence>
<evidence type="ECO:0000256" key="4">
    <source>
        <dbReference type="ARBA" id="ARBA00023157"/>
    </source>
</evidence>
<dbReference type="EMBL" id="BAABFB010000075">
    <property type="protein sequence ID" value="GAA4489599.1"/>
    <property type="molecule type" value="Genomic_DNA"/>
</dbReference>
<dbReference type="PANTHER" id="PTHR33630:SF9">
    <property type="entry name" value="CUTINASE 4"/>
    <property type="match status" value="1"/>
</dbReference>